<evidence type="ECO:0000313" key="1">
    <source>
        <dbReference type="EMBL" id="MEU8138763.1"/>
    </source>
</evidence>
<organism evidence="1 2">
    <name type="scientific">Streptodolium elevatio</name>
    <dbReference type="NCBI Taxonomy" id="3157996"/>
    <lineage>
        <taxon>Bacteria</taxon>
        <taxon>Bacillati</taxon>
        <taxon>Actinomycetota</taxon>
        <taxon>Actinomycetes</taxon>
        <taxon>Kitasatosporales</taxon>
        <taxon>Streptomycetaceae</taxon>
        <taxon>Streptodolium</taxon>
    </lineage>
</organism>
<evidence type="ECO:0008006" key="3">
    <source>
        <dbReference type="Google" id="ProtNLM"/>
    </source>
</evidence>
<dbReference type="SUPFAM" id="SSF55144">
    <property type="entry name" value="LigT-like"/>
    <property type="match status" value="1"/>
</dbReference>
<comment type="caution">
    <text evidence="1">The sequence shown here is derived from an EMBL/GenBank/DDBJ whole genome shotgun (WGS) entry which is preliminary data.</text>
</comment>
<protein>
    <recommendedName>
        <fullName evidence="3">2'-5' RNA ligase</fullName>
    </recommendedName>
</protein>
<dbReference type="Pfam" id="PF13563">
    <property type="entry name" value="2_5_RNA_ligase2"/>
    <property type="match status" value="1"/>
</dbReference>
<reference evidence="1 2" key="1">
    <citation type="submission" date="2024-06" db="EMBL/GenBank/DDBJ databases">
        <title>The Natural Products Discovery Center: Release of the First 8490 Sequenced Strains for Exploring Actinobacteria Biosynthetic Diversity.</title>
        <authorList>
            <person name="Kalkreuter E."/>
            <person name="Kautsar S.A."/>
            <person name="Yang D."/>
            <person name="Bader C.D."/>
            <person name="Teijaro C.N."/>
            <person name="Fluegel L."/>
            <person name="Davis C.M."/>
            <person name="Simpson J.R."/>
            <person name="Lauterbach L."/>
            <person name="Steele A.D."/>
            <person name="Gui C."/>
            <person name="Meng S."/>
            <person name="Li G."/>
            <person name="Viehrig K."/>
            <person name="Ye F."/>
            <person name="Su P."/>
            <person name="Kiefer A.F."/>
            <person name="Nichols A."/>
            <person name="Cepeda A.J."/>
            <person name="Yan W."/>
            <person name="Fan B."/>
            <person name="Jiang Y."/>
            <person name="Adhikari A."/>
            <person name="Zheng C.-J."/>
            <person name="Schuster L."/>
            <person name="Cowan T.M."/>
            <person name="Smanski M.J."/>
            <person name="Chevrette M.G."/>
            <person name="De Carvalho L.P.S."/>
            <person name="Shen B."/>
        </authorList>
    </citation>
    <scope>NUCLEOTIDE SEQUENCE [LARGE SCALE GENOMIC DNA]</scope>
    <source>
        <strain evidence="1 2">NPDC048946</strain>
    </source>
</reference>
<proteinExistence type="predicted"/>
<accession>A0ABV3DSQ3</accession>
<dbReference type="Proteomes" id="UP001551482">
    <property type="component" value="Unassembled WGS sequence"/>
</dbReference>
<dbReference type="InterPro" id="IPR009097">
    <property type="entry name" value="Cyclic_Pdiesterase"/>
</dbReference>
<dbReference type="RefSeq" id="WP_358362438.1">
    <property type="nucleotide sequence ID" value="NZ_JBEZFP010000138.1"/>
</dbReference>
<gene>
    <name evidence="1" type="ORF">AB0C36_35345</name>
</gene>
<name>A0ABV3DSQ3_9ACTN</name>
<sequence>MPYGIILLPDDHANAALSAYAERITAGVPTIMRIGEQYLPHITLLHVDAPRGSAAELWGRSVASIAPVTEVRPSGVQFGAMARGDLYLPQGGVYVGLEALRRTALEAAHRRVLEHARDLDLPVLSGAGENFRPHVTLAALETTDQVAAPLPPTDLMAPFAARLAWGEMGPYGTFSRIEATAG</sequence>
<keyword evidence="2" id="KW-1185">Reference proteome</keyword>
<dbReference type="EMBL" id="JBEZFP010000138">
    <property type="protein sequence ID" value="MEU8138763.1"/>
    <property type="molecule type" value="Genomic_DNA"/>
</dbReference>
<dbReference type="Gene3D" id="3.90.1140.10">
    <property type="entry name" value="Cyclic phosphodiesterase"/>
    <property type="match status" value="1"/>
</dbReference>
<evidence type="ECO:0000313" key="2">
    <source>
        <dbReference type="Proteomes" id="UP001551482"/>
    </source>
</evidence>